<dbReference type="AlphaFoldDB" id="A0A918U1T1"/>
<dbReference type="PANTHER" id="PTHR41252:SF1">
    <property type="entry name" value="BLR2505 PROTEIN"/>
    <property type="match status" value="1"/>
</dbReference>
<proteinExistence type="predicted"/>
<dbReference type="Pfam" id="PF12680">
    <property type="entry name" value="SnoaL_2"/>
    <property type="match status" value="1"/>
</dbReference>
<feature type="domain" description="SnoaL-like" evidence="1">
    <location>
        <begin position="13"/>
        <end position="122"/>
    </location>
</feature>
<accession>A0A918U1T1</accession>
<dbReference type="PANTHER" id="PTHR41252">
    <property type="entry name" value="BLR2505 PROTEIN"/>
    <property type="match status" value="1"/>
</dbReference>
<organism evidence="2 3">
    <name type="scientific">Streptomyces cinnamoneus</name>
    <name type="common">Streptoverticillium cinnamoneum</name>
    <dbReference type="NCBI Taxonomy" id="53446"/>
    <lineage>
        <taxon>Bacteria</taxon>
        <taxon>Bacillati</taxon>
        <taxon>Actinomycetota</taxon>
        <taxon>Actinomycetes</taxon>
        <taxon>Kitasatosporales</taxon>
        <taxon>Streptomycetaceae</taxon>
        <taxon>Streptomyces</taxon>
        <taxon>Streptomyces cinnamoneus group</taxon>
    </lineage>
</organism>
<dbReference type="InterPro" id="IPR037401">
    <property type="entry name" value="SnoaL-like"/>
</dbReference>
<dbReference type="SUPFAM" id="SSF54427">
    <property type="entry name" value="NTF2-like"/>
    <property type="match status" value="1"/>
</dbReference>
<dbReference type="InterPro" id="IPR032710">
    <property type="entry name" value="NTF2-like_dom_sf"/>
</dbReference>
<evidence type="ECO:0000313" key="2">
    <source>
        <dbReference type="EMBL" id="GHC72481.1"/>
    </source>
</evidence>
<comment type="caution">
    <text evidence="2">The sequence shown here is derived from an EMBL/GenBank/DDBJ whole genome shotgun (WGS) entry which is preliminary data.</text>
</comment>
<dbReference type="Gene3D" id="3.10.450.50">
    <property type="match status" value="1"/>
</dbReference>
<dbReference type="GO" id="GO:0016853">
    <property type="term" value="F:isomerase activity"/>
    <property type="evidence" value="ECO:0007669"/>
    <property type="project" value="UniProtKB-KW"/>
</dbReference>
<dbReference type="EMBL" id="BMVB01000036">
    <property type="protein sequence ID" value="GHC72481.1"/>
    <property type="molecule type" value="Genomic_DNA"/>
</dbReference>
<evidence type="ECO:0000259" key="1">
    <source>
        <dbReference type="Pfam" id="PF12680"/>
    </source>
</evidence>
<gene>
    <name evidence="2" type="ORF">GCM10010507_59560</name>
</gene>
<name>A0A918U1T1_STRCJ</name>
<sequence length="152" mass="16421">MGNVSDSHTRAVVQEFLTRFAEGVPDRIAALFAEQVDWLIAGGAVVPWLRPRSTRADVAGHFRELAEGMVPVDGGPTVDAVVVDGAEAMLTGHVSGVVRTTGKTFRSPFAMRLTVEDGLITRFCLYEDSLTIADACTPQSQPQLQLQLQLQP</sequence>
<dbReference type="Proteomes" id="UP000646244">
    <property type="component" value="Unassembled WGS sequence"/>
</dbReference>
<evidence type="ECO:0000313" key="3">
    <source>
        <dbReference type="Proteomes" id="UP000646244"/>
    </source>
</evidence>
<dbReference type="RefSeq" id="WP_190113053.1">
    <property type="nucleotide sequence ID" value="NZ_BMVB01000036.1"/>
</dbReference>
<reference evidence="2" key="1">
    <citation type="journal article" date="2014" name="Int. J. Syst. Evol. Microbiol.">
        <title>Complete genome sequence of Corynebacterium casei LMG S-19264T (=DSM 44701T), isolated from a smear-ripened cheese.</title>
        <authorList>
            <consortium name="US DOE Joint Genome Institute (JGI-PGF)"/>
            <person name="Walter F."/>
            <person name="Albersmeier A."/>
            <person name="Kalinowski J."/>
            <person name="Ruckert C."/>
        </authorList>
    </citation>
    <scope>NUCLEOTIDE SEQUENCE</scope>
    <source>
        <strain evidence="2">JCM 4633</strain>
    </source>
</reference>
<keyword evidence="2" id="KW-0413">Isomerase</keyword>
<protein>
    <submittedName>
        <fullName evidence="2">Ketosteroid isomerase</fullName>
    </submittedName>
</protein>
<reference evidence="2" key="2">
    <citation type="submission" date="2020-09" db="EMBL/GenBank/DDBJ databases">
        <authorList>
            <person name="Sun Q."/>
            <person name="Ohkuma M."/>
        </authorList>
    </citation>
    <scope>NUCLEOTIDE SEQUENCE</scope>
    <source>
        <strain evidence="2">JCM 4633</strain>
    </source>
</reference>